<feature type="compositionally biased region" description="Basic and acidic residues" evidence="1">
    <location>
        <begin position="14"/>
        <end position="25"/>
    </location>
</feature>
<keyword evidence="3" id="KW-0436">Ligase</keyword>
<gene>
    <name evidence="3" type="ORF">BSL78_10819</name>
</gene>
<dbReference type="OrthoDB" id="1931232at2759"/>
<dbReference type="Gene3D" id="3.30.1910.20">
    <property type="entry name" value="asparaginyl-tRNA synthetase, N-terminal domain"/>
    <property type="match status" value="1"/>
</dbReference>
<feature type="region of interest" description="Disordered" evidence="1">
    <location>
        <begin position="1"/>
        <end position="102"/>
    </location>
</feature>
<evidence type="ECO:0000256" key="1">
    <source>
        <dbReference type="SAM" id="MobiDB-lite"/>
    </source>
</evidence>
<feature type="compositionally biased region" description="Basic and acidic residues" evidence="1">
    <location>
        <begin position="83"/>
        <end position="96"/>
    </location>
</feature>
<sequence>MKLAGGEPFPKFMVDSKKEGEKWEEASQAQRKKVGKLFVREQAKTAEREKKEAADAERREKNLEEAKKITIKEDPSLPAAKKCSTDNRLDNRHRADYQTIGK</sequence>
<reference evidence="3 4" key="1">
    <citation type="journal article" date="2017" name="PLoS Biol.">
        <title>The sea cucumber genome provides insights into morphological evolution and visceral regeneration.</title>
        <authorList>
            <person name="Zhang X."/>
            <person name="Sun L."/>
            <person name="Yuan J."/>
            <person name="Sun Y."/>
            <person name="Gao Y."/>
            <person name="Zhang L."/>
            <person name="Li S."/>
            <person name="Dai H."/>
            <person name="Hamel J.F."/>
            <person name="Liu C."/>
            <person name="Yu Y."/>
            <person name="Liu S."/>
            <person name="Lin W."/>
            <person name="Guo K."/>
            <person name="Jin S."/>
            <person name="Xu P."/>
            <person name="Storey K.B."/>
            <person name="Huan P."/>
            <person name="Zhang T."/>
            <person name="Zhou Y."/>
            <person name="Zhang J."/>
            <person name="Lin C."/>
            <person name="Li X."/>
            <person name="Xing L."/>
            <person name="Huo D."/>
            <person name="Sun M."/>
            <person name="Wang L."/>
            <person name="Mercier A."/>
            <person name="Li F."/>
            <person name="Yang H."/>
            <person name="Xiang J."/>
        </authorList>
    </citation>
    <scope>NUCLEOTIDE SEQUENCE [LARGE SCALE GENOMIC DNA]</scope>
    <source>
        <strain evidence="3">Shaxun</strain>
        <tissue evidence="3">Muscle</tissue>
    </source>
</reference>
<dbReference type="Proteomes" id="UP000230750">
    <property type="component" value="Unassembled WGS sequence"/>
</dbReference>
<dbReference type="InterPro" id="IPR048952">
    <property type="entry name" value="AsnRS_N"/>
</dbReference>
<feature type="compositionally biased region" description="Basic and acidic residues" evidence="1">
    <location>
        <begin position="38"/>
        <end position="75"/>
    </location>
</feature>
<evidence type="ECO:0000313" key="4">
    <source>
        <dbReference type="Proteomes" id="UP000230750"/>
    </source>
</evidence>
<dbReference type="STRING" id="307972.A0A2G8KWH5"/>
<dbReference type="Pfam" id="PF20917">
    <property type="entry name" value="AsnRS_N"/>
    <property type="match status" value="1"/>
</dbReference>
<proteinExistence type="predicted"/>
<feature type="domain" description="Asparagine--tRNA ligase N-terminal" evidence="2">
    <location>
        <begin position="3"/>
        <end position="78"/>
    </location>
</feature>
<accession>A0A2G8KWH5</accession>
<organism evidence="3 4">
    <name type="scientific">Stichopus japonicus</name>
    <name type="common">Sea cucumber</name>
    <dbReference type="NCBI Taxonomy" id="307972"/>
    <lineage>
        <taxon>Eukaryota</taxon>
        <taxon>Metazoa</taxon>
        <taxon>Echinodermata</taxon>
        <taxon>Eleutherozoa</taxon>
        <taxon>Echinozoa</taxon>
        <taxon>Holothuroidea</taxon>
        <taxon>Aspidochirotacea</taxon>
        <taxon>Aspidochirotida</taxon>
        <taxon>Stichopodidae</taxon>
        <taxon>Apostichopus</taxon>
    </lineage>
</organism>
<dbReference type="GO" id="GO:0016874">
    <property type="term" value="F:ligase activity"/>
    <property type="evidence" value="ECO:0007669"/>
    <property type="project" value="UniProtKB-KW"/>
</dbReference>
<name>A0A2G8KWH5_STIJA</name>
<dbReference type="AlphaFoldDB" id="A0A2G8KWH5"/>
<comment type="caution">
    <text evidence="3">The sequence shown here is derived from an EMBL/GenBank/DDBJ whole genome shotgun (WGS) entry which is preliminary data.</text>
</comment>
<dbReference type="EMBL" id="MRZV01000336">
    <property type="protein sequence ID" value="PIK52260.1"/>
    <property type="molecule type" value="Genomic_DNA"/>
</dbReference>
<keyword evidence="4" id="KW-1185">Reference proteome</keyword>
<protein>
    <submittedName>
        <fullName evidence="3">Putative asparagine--tRNA ligase, cytoplasmic</fullName>
    </submittedName>
</protein>
<evidence type="ECO:0000313" key="3">
    <source>
        <dbReference type="EMBL" id="PIK52260.1"/>
    </source>
</evidence>
<evidence type="ECO:0000259" key="2">
    <source>
        <dbReference type="Pfam" id="PF20917"/>
    </source>
</evidence>